<evidence type="ECO:0000259" key="6">
    <source>
        <dbReference type="SMART" id="SM00983"/>
    </source>
</evidence>
<dbReference type="CDD" id="cd07995">
    <property type="entry name" value="TPK"/>
    <property type="match status" value="1"/>
</dbReference>
<accession>A0ABW5CL49</accession>
<name>A0ABW5CL49_9HYPH</name>
<dbReference type="InterPro" id="IPR007373">
    <property type="entry name" value="Thiamin_PyroPKinase_B1-bd"/>
</dbReference>
<dbReference type="Pfam" id="PF04263">
    <property type="entry name" value="TPK_catalytic"/>
    <property type="match status" value="1"/>
</dbReference>
<feature type="domain" description="Thiamin pyrophosphokinase thiamin-binding" evidence="6">
    <location>
        <begin position="147"/>
        <end position="203"/>
    </location>
</feature>
<dbReference type="Pfam" id="PF04265">
    <property type="entry name" value="TPK_B1_binding"/>
    <property type="match status" value="1"/>
</dbReference>
<dbReference type="PANTHER" id="PTHR41299:SF1">
    <property type="entry name" value="THIAMINE PYROPHOSPHOKINASE"/>
    <property type="match status" value="1"/>
</dbReference>
<proteinExistence type="predicted"/>
<dbReference type="SUPFAM" id="SSF63862">
    <property type="entry name" value="Thiamin pyrophosphokinase, substrate-binding domain"/>
    <property type="match status" value="1"/>
</dbReference>
<evidence type="ECO:0000256" key="2">
    <source>
        <dbReference type="ARBA" id="ARBA00022741"/>
    </source>
</evidence>
<keyword evidence="3" id="KW-0418">Kinase</keyword>
<evidence type="ECO:0000256" key="1">
    <source>
        <dbReference type="ARBA" id="ARBA00022679"/>
    </source>
</evidence>
<evidence type="ECO:0000256" key="5">
    <source>
        <dbReference type="NCBIfam" id="TIGR01378"/>
    </source>
</evidence>
<comment type="caution">
    <text evidence="7">The sequence shown here is derived from an EMBL/GenBank/DDBJ whole genome shotgun (WGS) entry which is preliminary data.</text>
</comment>
<dbReference type="InterPro" id="IPR007371">
    <property type="entry name" value="TPK_catalytic"/>
</dbReference>
<evidence type="ECO:0000256" key="4">
    <source>
        <dbReference type="ARBA" id="ARBA00022840"/>
    </source>
</evidence>
<reference evidence="8" key="1">
    <citation type="journal article" date="2019" name="Int. J. Syst. Evol. Microbiol.">
        <title>The Global Catalogue of Microorganisms (GCM) 10K type strain sequencing project: providing services to taxonomists for standard genome sequencing and annotation.</title>
        <authorList>
            <consortium name="The Broad Institute Genomics Platform"/>
            <consortium name="The Broad Institute Genome Sequencing Center for Infectious Disease"/>
            <person name="Wu L."/>
            <person name="Ma J."/>
        </authorList>
    </citation>
    <scope>NUCLEOTIDE SEQUENCE [LARGE SCALE GENOMIC DNA]</scope>
    <source>
        <strain evidence="8">ZS-35-S2</strain>
    </source>
</reference>
<dbReference type="PANTHER" id="PTHR41299">
    <property type="entry name" value="THIAMINE PYROPHOSPHOKINASE"/>
    <property type="match status" value="1"/>
</dbReference>
<sequence length="210" mass="22192">MVRFAVLLAGPVAPTPALRHALNGRRVIAADGGIRHAEPLGLKPELWIGDFDSSPGGVSATFSGFEREVLPREKDRTDGEAAVEAALARGARDLLLVGALRGPRSDHAFSNLVLALRYRAAGLSIELFDGCERALPLGPAPCRIACEAGTPFSILRFSDVAGLTVRGAKWPLEGADLPFHSILTQSNEALGPLEVSVETGEAMLLVQARP</sequence>
<dbReference type="InterPro" id="IPR006282">
    <property type="entry name" value="Thi_PPkinase"/>
</dbReference>
<evidence type="ECO:0000256" key="3">
    <source>
        <dbReference type="ARBA" id="ARBA00022777"/>
    </source>
</evidence>
<dbReference type="InterPro" id="IPR036759">
    <property type="entry name" value="TPK_catalytic_sf"/>
</dbReference>
<keyword evidence="4" id="KW-0067">ATP-binding</keyword>
<keyword evidence="1 7" id="KW-0808">Transferase</keyword>
<dbReference type="GO" id="GO:0004788">
    <property type="term" value="F:thiamine diphosphokinase activity"/>
    <property type="evidence" value="ECO:0007669"/>
    <property type="project" value="UniProtKB-EC"/>
</dbReference>
<dbReference type="Proteomes" id="UP001597371">
    <property type="component" value="Unassembled WGS sequence"/>
</dbReference>
<keyword evidence="2" id="KW-0547">Nucleotide-binding</keyword>
<dbReference type="RefSeq" id="WP_209740000.1">
    <property type="nucleotide sequence ID" value="NZ_CP072611.1"/>
</dbReference>
<dbReference type="NCBIfam" id="TIGR01378">
    <property type="entry name" value="thi_PPkinase"/>
    <property type="match status" value="1"/>
</dbReference>
<dbReference type="EMBL" id="JBHUIJ010000005">
    <property type="protein sequence ID" value="MFD2236728.1"/>
    <property type="molecule type" value="Genomic_DNA"/>
</dbReference>
<dbReference type="EC" id="2.7.6.2" evidence="5"/>
<dbReference type="InterPro" id="IPR036371">
    <property type="entry name" value="TPK_B1-bd_sf"/>
</dbReference>
<evidence type="ECO:0000313" key="7">
    <source>
        <dbReference type="EMBL" id="MFD2236728.1"/>
    </source>
</evidence>
<dbReference type="SUPFAM" id="SSF63999">
    <property type="entry name" value="Thiamin pyrophosphokinase, catalytic domain"/>
    <property type="match status" value="1"/>
</dbReference>
<evidence type="ECO:0000313" key="8">
    <source>
        <dbReference type="Proteomes" id="UP001597371"/>
    </source>
</evidence>
<keyword evidence="8" id="KW-1185">Reference proteome</keyword>
<dbReference type="SMART" id="SM00983">
    <property type="entry name" value="TPK_B1_binding"/>
    <property type="match status" value="1"/>
</dbReference>
<dbReference type="InterPro" id="IPR053149">
    <property type="entry name" value="TPK"/>
</dbReference>
<organism evidence="7 8">
    <name type="scientific">Aureimonas populi</name>
    <dbReference type="NCBI Taxonomy" id="1701758"/>
    <lineage>
        <taxon>Bacteria</taxon>
        <taxon>Pseudomonadati</taxon>
        <taxon>Pseudomonadota</taxon>
        <taxon>Alphaproteobacteria</taxon>
        <taxon>Hyphomicrobiales</taxon>
        <taxon>Aurantimonadaceae</taxon>
        <taxon>Aureimonas</taxon>
    </lineage>
</organism>
<gene>
    <name evidence="7" type="ORF">ACFSKQ_04525</name>
</gene>
<dbReference type="Gene3D" id="3.40.50.10240">
    <property type="entry name" value="Thiamin pyrophosphokinase, catalytic domain"/>
    <property type="match status" value="1"/>
</dbReference>
<protein>
    <recommendedName>
        <fullName evidence="5">Thiamine diphosphokinase</fullName>
        <ecNumber evidence="5">2.7.6.2</ecNumber>
    </recommendedName>
</protein>